<evidence type="ECO:0000259" key="2">
    <source>
        <dbReference type="Pfam" id="PF04892"/>
    </source>
</evidence>
<dbReference type="Proteomes" id="UP000832097">
    <property type="component" value="Chromosome"/>
</dbReference>
<feature type="transmembrane region" description="Helical" evidence="1">
    <location>
        <begin position="98"/>
        <end position="120"/>
    </location>
</feature>
<feature type="domain" description="VanZ-like" evidence="2">
    <location>
        <begin position="70"/>
        <end position="147"/>
    </location>
</feature>
<organism evidence="3 4">
    <name type="scientific">Agromyces larvae</name>
    <dbReference type="NCBI Taxonomy" id="2929802"/>
    <lineage>
        <taxon>Bacteria</taxon>
        <taxon>Bacillati</taxon>
        <taxon>Actinomycetota</taxon>
        <taxon>Actinomycetes</taxon>
        <taxon>Micrococcales</taxon>
        <taxon>Microbacteriaceae</taxon>
        <taxon>Agromyces</taxon>
    </lineage>
</organism>
<feature type="transmembrane region" description="Helical" evidence="1">
    <location>
        <begin position="20"/>
        <end position="37"/>
    </location>
</feature>
<keyword evidence="1" id="KW-0812">Transmembrane</keyword>
<dbReference type="RefSeq" id="WP_243556085.1">
    <property type="nucleotide sequence ID" value="NZ_CP094528.1"/>
</dbReference>
<evidence type="ECO:0000313" key="4">
    <source>
        <dbReference type="Proteomes" id="UP000832097"/>
    </source>
</evidence>
<evidence type="ECO:0000313" key="3">
    <source>
        <dbReference type="EMBL" id="UOE44343.1"/>
    </source>
</evidence>
<name>A0ABY4BYV5_9MICO</name>
<protein>
    <submittedName>
        <fullName evidence="3">VanZ family protein</fullName>
    </submittedName>
</protein>
<gene>
    <name evidence="3" type="ORF">MTO99_00670</name>
</gene>
<dbReference type="EMBL" id="CP094528">
    <property type="protein sequence ID" value="UOE44343.1"/>
    <property type="molecule type" value="Genomic_DNA"/>
</dbReference>
<sequence length="174" mass="17915">MSPTSRVSFGAAVVGRSRPLPPVVVAYAVALGLVGFWPRPVDRAFAGVADLVIAALHAMGGPPWLDPAFAERAANVALFVPLGWLVASAARRRMPAHLAVMLAGAVGAVASSLIEFGQAVLLPARVPSEGDVVANLLGALAGAAIVFAISRDRVRDIASPPRAMPTGRARSARR</sequence>
<accession>A0ABY4BYV5</accession>
<keyword evidence="1" id="KW-0472">Membrane</keyword>
<dbReference type="Pfam" id="PF04892">
    <property type="entry name" value="VanZ"/>
    <property type="match status" value="1"/>
</dbReference>
<evidence type="ECO:0000256" key="1">
    <source>
        <dbReference type="SAM" id="Phobius"/>
    </source>
</evidence>
<keyword evidence="4" id="KW-1185">Reference proteome</keyword>
<proteinExistence type="predicted"/>
<reference evidence="3 4" key="1">
    <citation type="submission" date="2022-03" db="EMBL/GenBank/DDBJ databases">
        <title>Mucilaginibacter sp. isolated from the gut of Protaetia brevitarsis seulensis larvae.</title>
        <authorList>
            <person name="Won M."/>
            <person name="Kim S.-J."/>
            <person name="Kwon S.-W."/>
        </authorList>
    </citation>
    <scope>NUCLEOTIDE SEQUENCE [LARGE SCALE GENOMIC DNA]</scope>
    <source>
        <strain evidence="3 4">CFWR-12</strain>
    </source>
</reference>
<feature type="transmembrane region" description="Helical" evidence="1">
    <location>
        <begin position="73"/>
        <end position="91"/>
    </location>
</feature>
<feature type="transmembrane region" description="Helical" evidence="1">
    <location>
        <begin position="132"/>
        <end position="149"/>
    </location>
</feature>
<keyword evidence="1" id="KW-1133">Transmembrane helix</keyword>
<dbReference type="InterPro" id="IPR006976">
    <property type="entry name" value="VanZ-like"/>
</dbReference>